<evidence type="ECO:0000256" key="1">
    <source>
        <dbReference type="SAM" id="Phobius"/>
    </source>
</evidence>
<protein>
    <submittedName>
        <fullName evidence="2">Uncharacterized protein</fullName>
    </submittedName>
</protein>
<evidence type="ECO:0000313" key="2">
    <source>
        <dbReference type="EMBL" id="SFP12559.1"/>
    </source>
</evidence>
<organism evidence="2 3">
    <name type="scientific">Cohaesibacter marisflavi</name>
    <dbReference type="NCBI Taxonomy" id="655353"/>
    <lineage>
        <taxon>Bacteria</taxon>
        <taxon>Pseudomonadati</taxon>
        <taxon>Pseudomonadota</taxon>
        <taxon>Alphaproteobacteria</taxon>
        <taxon>Hyphomicrobiales</taxon>
        <taxon>Cohaesibacteraceae</taxon>
    </lineage>
</organism>
<feature type="transmembrane region" description="Helical" evidence="1">
    <location>
        <begin position="12"/>
        <end position="35"/>
    </location>
</feature>
<dbReference type="AlphaFoldDB" id="A0A1I5MSS4"/>
<keyword evidence="1" id="KW-1133">Transmembrane helix</keyword>
<keyword evidence="1" id="KW-0812">Transmembrane</keyword>
<keyword evidence="1" id="KW-0472">Membrane</keyword>
<proteinExistence type="predicted"/>
<name>A0A1I5MSS4_9HYPH</name>
<accession>A0A1I5MSS4</accession>
<gene>
    <name evidence="2" type="ORF">SAMN04488056_12317</name>
</gene>
<evidence type="ECO:0000313" key="3">
    <source>
        <dbReference type="Proteomes" id="UP000199236"/>
    </source>
</evidence>
<reference evidence="2 3" key="1">
    <citation type="submission" date="2016-10" db="EMBL/GenBank/DDBJ databases">
        <authorList>
            <person name="de Groot N.N."/>
        </authorList>
    </citation>
    <scope>NUCLEOTIDE SEQUENCE [LARGE SCALE GENOMIC DNA]</scope>
    <source>
        <strain evidence="2 3">CGMCC 1.9157</strain>
    </source>
</reference>
<dbReference type="Proteomes" id="UP000199236">
    <property type="component" value="Unassembled WGS sequence"/>
</dbReference>
<sequence>MDKHRVLKDDLWIAFNFISSLIYLCLAATGALWWLGFLGGSCG</sequence>
<dbReference type="STRING" id="655353.SAMN04488056_12317"/>
<dbReference type="EMBL" id="FOVR01000023">
    <property type="protein sequence ID" value="SFP12559.1"/>
    <property type="molecule type" value="Genomic_DNA"/>
</dbReference>
<keyword evidence="3" id="KW-1185">Reference proteome</keyword>